<evidence type="ECO:0000313" key="1">
    <source>
        <dbReference type="EMBL" id="OGG67632.1"/>
    </source>
</evidence>
<dbReference type="EMBL" id="MFLN01000002">
    <property type="protein sequence ID" value="OGG67632.1"/>
    <property type="molecule type" value="Genomic_DNA"/>
</dbReference>
<protein>
    <submittedName>
        <fullName evidence="1">Uncharacterized protein</fullName>
    </submittedName>
</protein>
<name>A0A1F6E346_9BACT</name>
<comment type="caution">
    <text evidence="1">The sequence shown here is derived from an EMBL/GenBank/DDBJ whole genome shotgun (WGS) entry which is preliminary data.</text>
</comment>
<proteinExistence type="predicted"/>
<evidence type="ECO:0000313" key="2">
    <source>
        <dbReference type="Proteomes" id="UP000178572"/>
    </source>
</evidence>
<gene>
    <name evidence="1" type="ORF">A3C21_00855</name>
</gene>
<dbReference type="AlphaFoldDB" id="A0A1F6E346"/>
<organism evidence="1 2">
    <name type="scientific">Candidatus Kaiserbacteria bacterium RIFCSPHIGHO2_02_FULL_59_21</name>
    <dbReference type="NCBI Taxonomy" id="1798500"/>
    <lineage>
        <taxon>Bacteria</taxon>
        <taxon>Candidatus Kaiseribacteriota</taxon>
    </lineage>
</organism>
<reference evidence="1 2" key="1">
    <citation type="journal article" date="2016" name="Nat. Commun.">
        <title>Thousands of microbial genomes shed light on interconnected biogeochemical processes in an aquifer system.</title>
        <authorList>
            <person name="Anantharaman K."/>
            <person name="Brown C.T."/>
            <person name="Hug L.A."/>
            <person name="Sharon I."/>
            <person name="Castelle C.J."/>
            <person name="Probst A.J."/>
            <person name="Thomas B.C."/>
            <person name="Singh A."/>
            <person name="Wilkins M.J."/>
            <person name="Karaoz U."/>
            <person name="Brodie E.L."/>
            <person name="Williams K.H."/>
            <person name="Hubbard S.S."/>
            <person name="Banfield J.F."/>
        </authorList>
    </citation>
    <scope>NUCLEOTIDE SEQUENCE [LARGE SCALE GENOMIC DNA]</scope>
</reference>
<accession>A0A1F6E346</accession>
<dbReference type="Proteomes" id="UP000178572">
    <property type="component" value="Unassembled WGS sequence"/>
</dbReference>
<sequence length="60" mass="7072">MSQVAVKTEKLMREVLREVRELRQEVSLIMPMESVGGYAHPRRLLASYRKAIKRHPPRRS</sequence>